<evidence type="ECO:0000313" key="2">
    <source>
        <dbReference type="EMBL" id="NXH09255.1"/>
    </source>
</evidence>
<protein>
    <submittedName>
        <fullName evidence="2">SPC24 protein</fullName>
    </submittedName>
</protein>
<evidence type="ECO:0000256" key="1">
    <source>
        <dbReference type="SAM" id="MobiDB-lite"/>
    </source>
</evidence>
<accession>A0A7K9H871</accession>
<feature type="non-terminal residue" evidence="2">
    <location>
        <position position="1"/>
    </location>
</feature>
<feature type="non-terminal residue" evidence="2">
    <location>
        <position position="70"/>
    </location>
</feature>
<dbReference type="Gene3D" id="3.30.160.570">
    <property type="entry name" value="Ncd80 complex, Spc24 subunit"/>
    <property type="match status" value="1"/>
</dbReference>
<name>A0A7K9H871_9PICI</name>
<organism evidence="2 3">
    <name type="scientific">Bucco capensis</name>
    <name type="common">collared puffbird</name>
    <dbReference type="NCBI Taxonomy" id="135168"/>
    <lineage>
        <taxon>Eukaryota</taxon>
        <taxon>Metazoa</taxon>
        <taxon>Chordata</taxon>
        <taxon>Craniata</taxon>
        <taxon>Vertebrata</taxon>
        <taxon>Euteleostomi</taxon>
        <taxon>Archelosauria</taxon>
        <taxon>Archosauria</taxon>
        <taxon>Dinosauria</taxon>
        <taxon>Saurischia</taxon>
        <taxon>Theropoda</taxon>
        <taxon>Coelurosauria</taxon>
        <taxon>Aves</taxon>
        <taxon>Neognathae</taxon>
        <taxon>Neoaves</taxon>
        <taxon>Telluraves</taxon>
        <taxon>Coraciimorphae</taxon>
        <taxon>Piciformes</taxon>
        <taxon>Bucconidae</taxon>
        <taxon>Bucco</taxon>
    </lineage>
</organism>
<sequence>VPPGAVVSLHCPTSLRQELEELRASSQQLEEQPELQEEDSVPSAAYVTQLYYKISHIDWDYEAEPAQIKG</sequence>
<feature type="region of interest" description="Disordered" evidence="1">
    <location>
        <begin position="21"/>
        <end position="41"/>
    </location>
</feature>
<evidence type="ECO:0000313" key="3">
    <source>
        <dbReference type="Proteomes" id="UP000534107"/>
    </source>
</evidence>
<dbReference type="AlphaFoldDB" id="A0A7K9H871"/>
<proteinExistence type="predicted"/>
<gene>
    <name evidence="2" type="primary">Spc24</name>
    <name evidence="2" type="ORF">BUCCAP_R15897</name>
</gene>
<keyword evidence="3" id="KW-1185">Reference proteome</keyword>
<reference evidence="2 3" key="1">
    <citation type="submission" date="2019-09" db="EMBL/GenBank/DDBJ databases">
        <title>Bird 10,000 Genomes (B10K) Project - Family phase.</title>
        <authorList>
            <person name="Zhang G."/>
        </authorList>
    </citation>
    <scope>NUCLEOTIDE SEQUENCE [LARGE SCALE GENOMIC DNA]</scope>
    <source>
        <strain evidence="2">B10K-DU-001-16</strain>
        <tissue evidence="2">Muscle</tissue>
    </source>
</reference>
<feature type="compositionally biased region" description="Acidic residues" evidence="1">
    <location>
        <begin position="31"/>
        <end position="40"/>
    </location>
</feature>
<dbReference type="OrthoDB" id="6432863at2759"/>
<dbReference type="EMBL" id="VWZO01000156">
    <property type="protein sequence ID" value="NXH09255.1"/>
    <property type="molecule type" value="Genomic_DNA"/>
</dbReference>
<comment type="caution">
    <text evidence="2">The sequence shown here is derived from an EMBL/GenBank/DDBJ whole genome shotgun (WGS) entry which is preliminary data.</text>
</comment>
<dbReference type="Proteomes" id="UP000534107">
    <property type="component" value="Unassembled WGS sequence"/>
</dbReference>